<keyword evidence="2" id="KW-1133">Transmembrane helix</keyword>
<protein>
    <recommendedName>
        <fullName evidence="6">Ion transport domain-containing protein</fullName>
    </recommendedName>
</protein>
<evidence type="ECO:0008006" key="6">
    <source>
        <dbReference type="Google" id="ProtNLM"/>
    </source>
</evidence>
<name>A0ABD3ME29_9STRA</name>
<feature type="region of interest" description="Disordered" evidence="1">
    <location>
        <begin position="105"/>
        <end position="154"/>
    </location>
</feature>
<feature type="transmembrane region" description="Helical" evidence="2">
    <location>
        <begin position="869"/>
        <end position="891"/>
    </location>
</feature>
<keyword evidence="2" id="KW-0472">Membrane</keyword>
<comment type="caution">
    <text evidence="4">The sequence shown here is derived from an EMBL/GenBank/DDBJ whole genome shotgun (WGS) entry which is preliminary data.</text>
</comment>
<feature type="transmembrane region" description="Helical" evidence="2">
    <location>
        <begin position="761"/>
        <end position="781"/>
    </location>
</feature>
<evidence type="ECO:0000313" key="5">
    <source>
        <dbReference type="Proteomes" id="UP001530293"/>
    </source>
</evidence>
<dbReference type="AlphaFoldDB" id="A0ABD3ME29"/>
<dbReference type="Proteomes" id="UP001530293">
    <property type="component" value="Unassembled WGS sequence"/>
</dbReference>
<proteinExistence type="predicted"/>
<keyword evidence="5" id="KW-1185">Reference proteome</keyword>
<evidence type="ECO:0000256" key="3">
    <source>
        <dbReference type="SAM" id="SignalP"/>
    </source>
</evidence>
<dbReference type="EMBL" id="JALLBG020000136">
    <property type="protein sequence ID" value="KAL3762331.1"/>
    <property type="molecule type" value="Genomic_DNA"/>
</dbReference>
<feature type="transmembrane region" description="Helical" evidence="2">
    <location>
        <begin position="633"/>
        <end position="650"/>
    </location>
</feature>
<gene>
    <name evidence="4" type="ORF">ACHAWU_003836</name>
</gene>
<evidence type="ECO:0000256" key="2">
    <source>
        <dbReference type="SAM" id="Phobius"/>
    </source>
</evidence>
<keyword evidence="3" id="KW-0732">Signal</keyword>
<feature type="transmembrane region" description="Helical" evidence="2">
    <location>
        <begin position="662"/>
        <end position="688"/>
    </location>
</feature>
<feature type="transmembrane region" description="Helical" evidence="2">
    <location>
        <begin position="565"/>
        <end position="589"/>
    </location>
</feature>
<evidence type="ECO:0000313" key="4">
    <source>
        <dbReference type="EMBL" id="KAL3762331.1"/>
    </source>
</evidence>
<feature type="transmembrane region" description="Helical" evidence="2">
    <location>
        <begin position="601"/>
        <end position="627"/>
    </location>
</feature>
<feature type="transmembrane region" description="Helical" evidence="2">
    <location>
        <begin position="525"/>
        <end position="545"/>
    </location>
</feature>
<keyword evidence="2" id="KW-0812">Transmembrane</keyword>
<evidence type="ECO:0000256" key="1">
    <source>
        <dbReference type="SAM" id="MobiDB-lite"/>
    </source>
</evidence>
<accession>A0ABD3ME29</accession>
<feature type="chain" id="PRO_5044748384" description="Ion transport domain-containing protein" evidence="3">
    <location>
        <begin position="18"/>
        <end position="996"/>
    </location>
</feature>
<organism evidence="4 5">
    <name type="scientific">Discostella pseudostelligera</name>
    <dbReference type="NCBI Taxonomy" id="259834"/>
    <lineage>
        <taxon>Eukaryota</taxon>
        <taxon>Sar</taxon>
        <taxon>Stramenopiles</taxon>
        <taxon>Ochrophyta</taxon>
        <taxon>Bacillariophyta</taxon>
        <taxon>Coscinodiscophyceae</taxon>
        <taxon>Thalassiosirophycidae</taxon>
        <taxon>Stephanodiscales</taxon>
        <taxon>Stephanodiscaceae</taxon>
        <taxon>Discostella</taxon>
    </lineage>
</organism>
<reference evidence="4 5" key="1">
    <citation type="submission" date="2024-10" db="EMBL/GenBank/DDBJ databases">
        <title>Updated reference genomes for cyclostephanoid diatoms.</title>
        <authorList>
            <person name="Roberts W.R."/>
            <person name="Alverson A.J."/>
        </authorList>
    </citation>
    <scope>NUCLEOTIDE SEQUENCE [LARGE SCALE GENOMIC DNA]</scope>
    <source>
        <strain evidence="4 5">AJA232-27</strain>
    </source>
</reference>
<sequence length="996" mass="111130">MAFSLSIAGVLVTITTSNDSSSSSNTSNASLSIKVRHCDDGHIEADLCNFSGTIVVSPEEQQSCINQQQQQHANENDEVIVDGIPEELAANRSVGIVSNGHQDLIHHHRPSSKEGNNFVPLSPRRSNSTPTVDTTDNEEEKEDNVIESPSKKNPTVQFHAATTTNGANCCSTSTSEATTTSAVDLSLHEACASDEIEICELRKLLRSSPHLAAIQDEYGDYPAHVFARNEAFIYTTSDENVQEFAYELYQACPSAFLSEGYDGQIPFAGSICDWVDDCHQLYARSSPGKQLGAKGRGGGGGGEVYRVSEIKSLTKSTRVINSLCVRAEVQKLLTLPTIVTLPPKVAYSFKMLSFILDALTVSSFDDIPTRREFLAVASRRRDKIIGSVASVPFLVRTILLIENEEERDAITELSIVRNALFRPESVDLWLVALLSGGDRARKCASHYLCLVSSSSLSGLLGRKMRWSKYDAKRFLSLRKDLYDEIRKLVGFLPSMLHLGDSLHEVSTRRAVKHVVENTIGRPLPVYVMLMELILLLTLITSYRIIVELVYAYPSEEFLSNYRDFWGLSFSIAIYFAVRDLDIMVAFASIDGKLVWNYVRGFGNIVIIEPQGFATTTSVLTMLSILYVDSNVDGRNYTGIVCGLLWWMFLLHVKGMSEHLSTLMYTIVQISGTLKCFMAIFFVLIFFFADMIDIVKKTTGECEYVEGDPSNRFLASTSDEDSELNSFCSLSQPQSYLAMYFVMIGGLNITNIEGSNPLVDLIFIHASFCGVIIMVNILIAIVTGEYAKAQESSATLFARARLETAARQVAREKFLNPKDDPTSGKERIFWRQFARIKNLAMLAAFEFYLIRSLYACSKLRTDGIIEDFQYATLIVCAVLHHLLLVAATMYLFTRSICRYERLRWIRGSKVHKVLYKVFLMPVHSYLAGIGLGTCESCPETSDVHESDRPLSRDEFARRQSDFQTNMQVAMLASETRILHAVKSMLMFDVKQNGSMSS</sequence>
<feature type="signal peptide" evidence="3">
    <location>
        <begin position="1"/>
        <end position="17"/>
    </location>
</feature>
<feature type="transmembrane region" description="Helical" evidence="2">
    <location>
        <begin position="832"/>
        <end position="849"/>
    </location>
</feature>